<protein>
    <submittedName>
        <fullName evidence="3">Uncharacterized protein</fullName>
    </submittedName>
</protein>
<accession>A0ABD3W2I0</accession>
<comment type="caution">
    <text evidence="3">The sequence shown here is derived from an EMBL/GenBank/DDBJ whole genome shotgun (WGS) entry which is preliminary data.</text>
</comment>
<feature type="region of interest" description="Disordered" evidence="1">
    <location>
        <begin position="311"/>
        <end position="336"/>
    </location>
</feature>
<name>A0ABD3W2I0_SINWO</name>
<evidence type="ECO:0000256" key="2">
    <source>
        <dbReference type="SAM" id="SignalP"/>
    </source>
</evidence>
<dbReference type="Proteomes" id="UP001634394">
    <property type="component" value="Unassembled WGS sequence"/>
</dbReference>
<feature type="compositionally biased region" description="Basic and acidic residues" evidence="1">
    <location>
        <begin position="324"/>
        <end position="336"/>
    </location>
</feature>
<dbReference type="EMBL" id="JBJQND010000008">
    <property type="protein sequence ID" value="KAL3868077.1"/>
    <property type="molecule type" value="Genomic_DNA"/>
</dbReference>
<keyword evidence="4" id="KW-1185">Reference proteome</keyword>
<dbReference type="AlphaFoldDB" id="A0ABD3W2I0"/>
<feature type="compositionally biased region" description="Basic and acidic residues" evidence="1">
    <location>
        <begin position="433"/>
        <end position="454"/>
    </location>
</feature>
<sequence length="454" mass="50167">MEFIAGLLLFILFDFEYSHGQYFPLPQLSSVHPGPHGPIVGAKSGPVMIQEEHSRILPAFQQFPFPISPRMGHKPIQMHALSLGIKQDMVPGRALHLSGQISPSLGIHPGVVPGNIIDHPGQPSVNHRHVWPLPIPNTNPPMHQQSAGISLSMVSPLATSQFVAEGSRQRALMNHMPQQDVVPFSSGGAIFKSSIQQRPVFLSPVQPHSIIKHPLQLGSVGSNVVGQGTLMQVSPSLTRSPLPLVNRNEHQALSNYLVNDVHQANRQLPIFSGNFMHLFPPHNLFSGIQVFPGSRQSFSAATDFGENIQGDVNSIQHAPSPSKSESEAEEERRENEIEQLEDYFEQREEMGLLPAWNTFGFLDYIPEYVLENKKIIVEPPELDQDIFKGLVKDKNPEKAVDGISVDKRYTFNKSTNGLHMNDSGMTAGPAIDQRVHDKESDIVENAKESPRSSV</sequence>
<evidence type="ECO:0000256" key="1">
    <source>
        <dbReference type="SAM" id="MobiDB-lite"/>
    </source>
</evidence>
<feature type="chain" id="PRO_5044781754" evidence="2">
    <location>
        <begin position="21"/>
        <end position="454"/>
    </location>
</feature>
<evidence type="ECO:0000313" key="4">
    <source>
        <dbReference type="Proteomes" id="UP001634394"/>
    </source>
</evidence>
<organism evidence="3 4">
    <name type="scientific">Sinanodonta woodiana</name>
    <name type="common">Chinese pond mussel</name>
    <name type="synonym">Anodonta woodiana</name>
    <dbReference type="NCBI Taxonomy" id="1069815"/>
    <lineage>
        <taxon>Eukaryota</taxon>
        <taxon>Metazoa</taxon>
        <taxon>Spiralia</taxon>
        <taxon>Lophotrochozoa</taxon>
        <taxon>Mollusca</taxon>
        <taxon>Bivalvia</taxon>
        <taxon>Autobranchia</taxon>
        <taxon>Heteroconchia</taxon>
        <taxon>Palaeoheterodonta</taxon>
        <taxon>Unionida</taxon>
        <taxon>Unionoidea</taxon>
        <taxon>Unionidae</taxon>
        <taxon>Unioninae</taxon>
        <taxon>Sinanodonta</taxon>
    </lineage>
</organism>
<feature type="region of interest" description="Disordered" evidence="1">
    <location>
        <begin position="414"/>
        <end position="454"/>
    </location>
</feature>
<gene>
    <name evidence="3" type="ORF">ACJMK2_040914</name>
</gene>
<proteinExistence type="predicted"/>
<evidence type="ECO:0000313" key="3">
    <source>
        <dbReference type="EMBL" id="KAL3868077.1"/>
    </source>
</evidence>
<keyword evidence="2" id="KW-0732">Signal</keyword>
<feature type="signal peptide" evidence="2">
    <location>
        <begin position="1"/>
        <end position="20"/>
    </location>
</feature>
<reference evidence="3 4" key="1">
    <citation type="submission" date="2024-11" db="EMBL/GenBank/DDBJ databases">
        <title>Chromosome-level genome assembly of the freshwater bivalve Anodonta woodiana.</title>
        <authorList>
            <person name="Chen X."/>
        </authorList>
    </citation>
    <scope>NUCLEOTIDE SEQUENCE [LARGE SCALE GENOMIC DNA]</scope>
    <source>
        <strain evidence="3">MN2024</strain>
        <tissue evidence="3">Gills</tissue>
    </source>
</reference>